<evidence type="ECO:0000313" key="13">
    <source>
        <dbReference type="EMBL" id="OGN08076.1"/>
    </source>
</evidence>
<dbReference type="PROSITE" id="PS51163">
    <property type="entry name" value="YRDC"/>
    <property type="match status" value="1"/>
</dbReference>
<dbReference type="GO" id="GO:0061710">
    <property type="term" value="F:L-threonylcarbamoyladenylate synthase"/>
    <property type="evidence" value="ECO:0007669"/>
    <property type="project" value="UniProtKB-EC"/>
</dbReference>
<accession>A0A1F8F750</accession>
<dbReference type="EMBL" id="MGJO01000057">
    <property type="protein sequence ID" value="OGN08076.1"/>
    <property type="molecule type" value="Genomic_DNA"/>
</dbReference>
<evidence type="ECO:0000256" key="4">
    <source>
        <dbReference type="ARBA" id="ARBA00022490"/>
    </source>
</evidence>
<keyword evidence="9" id="KW-0067">ATP-binding</keyword>
<dbReference type="GO" id="GO:0008033">
    <property type="term" value="P:tRNA processing"/>
    <property type="evidence" value="ECO:0007669"/>
    <property type="project" value="UniProtKB-KW"/>
</dbReference>
<dbReference type="GO" id="GO:0005737">
    <property type="term" value="C:cytoplasm"/>
    <property type="evidence" value="ECO:0007669"/>
    <property type="project" value="UniProtKB-SubCell"/>
</dbReference>
<sequence length="213" mass="23572">MKILKVDLNKDYLEVIKEAVAVLEAGGVIIYPTDTIYGIGANALNEKSVKKVFELKERSLSKPLPMIIRNIKWVKGLAQVKKRDEETLKKVWPGKVTVVFNKKEIVPNILTSGHKTVGMRVPDYPLIDQLLKIFGYPITSTSANISGEEGSGDINKVIESFSGHLSRQPDLVLDVGILPKSNPSAILDLTGDKPKISRIGPSKPEEFMKLLRI</sequence>
<reference evidence="13 14" key="1">
    <citation type="journal article" date="2016" name="Nat. Commun.">
        <title>Thousands of microbial genomes shed light on interconnected biogeochemical processes in an aquifer system.</title>
        <authorList>
            <person name="Anantharaman K."/>
            <person name="Brown C.T."/>
            <person name="Hug L.A."/>
            <person name="Sharon I."/>
            <person name="Castelle C.J."/>
            <person name="Probst A.J."/>
            <person name="Thomas B.C."/>
            <person name="Singh A."/>
            <person name="Wilkins M.J."/>
            <person name="Karaoz U."/>
            <person name="Brodie E.L."/>
            <person name="Williams K.H."/>
            <person name="Hubbard S.S."/>
            <person name="Banfield J.F."/>
        </authorList>
    </citation>
    <scope>NUCLEOTIDE SEQUENCE [LARGE SCALE GENOMIC DNA]</scope>
</reference>
<dbReference type="Gene3D" id="3.90.870.10">
    <property type="entry name" value="DHBP synthase"/>
    <property type="match status" value="1"/>
</dbReference>
<keyword evidence="7" id="KW-0548">Nucleotidyltransferase</keyword>
<comment type="similarity">
    <text evidence="2">Belongs to the SUA5 family.</text>
</comment>
<evidence type="ECO:0000256" key="5">
    <source>
        <dbReference type="ARBA" id="ARBA00022679"/>
    </source>
</evidence>
<comment type="catalytic activity">
    <reaction evidence="11">
        <text>L-threonine + hydrogencarbonate + ATP = L-threonylcarbamoyladenylate + diphosphate + H2O</text>
        <dbReference type="Rhea" id="RHEA:36407"/>
        <dbReference type="ChEBI" id="CHEBI:15377"/>
        <dbReference type="ChEBI" id="CHEBI:17544"/>
        <dbReference type="ChEBI" id="CHEBI:30616"/>
        <dbReference type="ChEBI" id="CHEBI:33019"/>
        <dbReference type="ChEBI" id="CHEBI:57926"/>
        <dbReference type="ChEBI" id="CHEBI:73682"/>
        <dbReference type="EC" id="2.7.7.87"/>
    </reaction>
</comment>
<evidence type="ECO:0000256" key="10">
    <source>
        <dbReference type="ARBA" id="ARBA00029774"/>
    </source>
</evidence>
<evidence type="ECO:0000256" key="8">
    <source>
        <dbReference type="ARBA" id="ARBA00022741"/>
    </source>
</evidence>
<dbReference type="GO" id="GO:0003725">
    <property type="term" value="F:double-stranded RNA binding"/>
    <property type="evidence" value="ECO:0007669"/>
    <property type="project" value="InterPro"/>
</dbReference>
<evidence type="ECO:0000256" key="6">
    <source>
        <dbReference type="ARBA" id="ARBA00022694"/>
    </source>
</evidence>
<dbReference type="SUPFAM" id="SSF55821">
    <property type="entry name" value="YrdC/RibB"/>
    <property type="match status" value="1"/>
</dbReference>
<dbReference type="InterPro" id="IPR050156">
    <property type="entry name" value="TC-AMP_synthase_SUA5"/>
</dbReference>
<keyword evidence="8" id="KW-0547">Nucleotide-binding</keyword>
<evidence type="ECO:0000256" key="1">
    <source>
        <dbReference type="ARBA" id="ARBA00004496"/>
    </source>
</evidence>
<dbReference type="Pfam" id="PF01300">
    <property type="entry name" value="Sua5_yciO_yrdC"/>
    <property type="match status" value="1"/>
</dbReference>
<keyword evidence="4" id="KW-0963">Cytoplasm</keyword>
<keyword evidence="5" id="KW-0808">Transferase</keyword>
<dbReference type="GO" id="GO:0006450">
    <property type="term" value="P:regulation of translational fidelity"/>
    <property type="evidence" value="ECO:0007669"/>
    <property type="project" value="TreeGrafter"/>
</dbReference>
<evidence type="ECO:0000313" key="14">
    <source>
        <dbReference type="Proteomes" id="UP000178908"/>
    </source>
</evidence>
<dbReference type="GO" id="GO:0005524">
    <property type="term" value="F:ATP binding"/>
    <property type="evidence" value="ECO:0007669"/>
    <property type="project" value="UniProtKB-KW"/>
</dbReference>
<feature type="domain" description="YrdC-like" evidence="12">
    <location>
        <begin position="13"/>
        <end position="202"/>
    </location>
</feature>
<evidence type="ECO:0000259" key="12">
    <source>
        <dbReference type="PROSITE" id="PS51163"/>
    </source>
</evidence>
<gene>
    <name evidence="13" type="ORF">A3C61_01105</name>
</gene>
<keyword evidence="6" id="KW-0819">tRNA processing</keyword>
<dbReference type="AlphaFoldDB" id="A0A1F8F750"/>
<dbReference type="Proteomes" id="UP000178908">
    <property type="component" value="Unassembled WGS sequence"/>
</dbReference>
<evidence type="ECO:0000256" key="7">
    <source>
        <dbReference type="ARBA" id="ARBA00022695"/>
    </source>
</evidence>
<dbReference type="InterPro" id="IPR017945">
    <property type="entry name" value="DHBP_synth_RibB-like_a/b_dom"/>
</dbReference>
<evidence type="ECO:0000256" key="2">
    <source>
        <dbReference type="ARBA" id="ARBA00007663"/>
    </source>
</evidence>
<evidence type="ECO:0000256" key="3">
    <source>
        <dbReference type="ARBA" id="ARBA00012584"/>
    </source>
</evidence>
<proteinExistence type="inferred from homology"/>
<comment type="caution">
    <text evidence="13">The sequence shown here is derived from an EMBL/GenBank/DDBJ whole genome shotgun (WGS) entry which is preliminary data.</text>
</comment>
<dbReference type="NCBIfam" id="TIGR00057">
    <property type="entry name" value="L-threonylcarbamoyladenylate synthase"/>
    <property type="match status" value="1"/>
</dbReference>
<dbReference type="GO" id="GO:0000049">
    <property type="term" value="F:tRNA binding"/>
    <property type="evidence" value="ECO:0007669"/>
    <property type="project" value="TreeGrafter"/>
</dbReference>
<dbReference type="InterPro" id="IPR006070">
    <property type="entry name" value="Sua5-like_dom"/>
</dbReference>
<dbReference type="PANTHER" id="PTHR17490">
    <property type="entry name" value="SUA5"/>
    <property type="match status" value="1"/>
</dbReference>
<dbReference type="PANTHER" id="PTHR17490:SF16">
    <property type="entry name" value="THREONYLCARBAMOYL-AMP SYNTHASE"/>
    <property type="match status" value="1"/>
</dbReference>
<evidence type="ECO:0000256" key="11">
    <source>
        <dbReference type="ARBA" id="ARBA00048366"/>
    </source>
</evidence>
<comment type="subcellular location">
    <subcellularLocation>
        <location evidence="1">Cytoplasm</location>
    </subcellularLocation>
</comment>
<evidence type="ECO:0000256" key="9">
    <source>
        <dbReference type="ARBA" id="ARBA00022840"/>
    </source>
</evidence>
<organism evidence="13 14">
    <name type="scientific">Candidatus Yanofskybacteria bacterium RIFCSPHIGHO2_02_FULL_39_10</name>
    <dbReference type="NCBI Taxonomy" id="1802674"/>
    <lineage>
        <taxon>Bacteria</taxon>
        <taxon>Candidatus Yanofskyibacteriota</taxon>
    </lineage>
</organism>
<dbReference type="EC" id="2.7.7.87" evidence="3"/>
<name>A0A1F8F750_9BACT</name>
<protein>
    <recommendedName>
        <fullName evidence="10">L-threonylcarbamoyladenylate synthase</fullName>
        <ecNumber evidence="3">2.7.7.87</ecNumber>
    </recommendedName>
    <alternativeName>
        <fullName evidence="10">L-threonylcarbamoyladenylate synthase</fullName>
    </alternativeName>
</protein>